<evidence type="ECO:0000256" key="1">
    <source>
        <dbReference type="ARBA" id="ARBA00004141"/>
    </source>
</evidence>
<reference evidence="8" key="1">
    <citation type="journal article" date="2019" name="Int. J. Syst. Evol. Microbiol.">
        <title>The Global Catalogue of Microorganisms (GCM) 10K type strain sequencing project: providing services to taxonomists for standard genome sequencing and annotation.</title>
        <authorList>
            <consortium name="The Broad Institute Genomics Platform"/>
            <consortium name="The Broad Institute Genome Sequencing Center for Infectious Disease"/>
            <person name="Wu L."/>
            <person name="Ma J."/>
        </authorList>
    </citation>
    <scope>NUCLEOTIDE SEQUENCE [LARGE SCALE GENOMIC DNA]</scope>
    <source>
        <strain evidence="8">CAIM 431</strain>
    </source>
</reference>
<gene>
    <name evidence="7" type="ORF">ACFSCS_06135</name>
</gene>
<name>A0ABW4RVD7_9ACTN</name>
<proteinExistence type="predicted"/>
<feature type="transmembrane region" description="Helical" evidence="5">
    <location>
        <begin position="146"/>
        <end position="167"/>
    </location>
</feature>
<comment type="subcellular location">
    <subcellularLocation>
        <location evidence="1">Membrane</location>
        <topology evidence="1">Multi-pass membrane protein</topology>
    </subcellularLocation>
</comment>
<evidence type="ECO:0000256" key="4">
    <source>
        <dbReference type="ARBA" id="ARBA00023136"/>
    </source>
</evidence>
<feature type="transmembrane region" description="Helical" evidence="5">
    <location>
        <begin position="119"/>
        <end position="140"/>
    </location>
</feature>
<comment type="caution">
    <text evidence="7">The sequence shown here is derived from an EMBL/GenBank/DDBJ whole genome shotgun (WGS) entry which is preliminary data.</text>
</comment>
<dbReference type="EMBL" id="JBHUFZ010000015">
    <property type="protein sequence ID" value="MFD1889769.1"/>
    <property type="molecule type" value="Genomic_DNA"/>
</dbReference>
<organism evidence="7 8">
    <name type="scientific">Luteococcus peritonei</name>
    <dbReference type="NCBI Taxonomy" id="88874"/>
    <lineage>
        <taxon>Bacteria</taxon>
        <taxon>Bacillati</taxon>
        <taxon>Actinomycetota</taxon>
        <taxon>Actinomycetes</taxon>
        <taxon>Propionibacteriales</taxon>
        <taxon>Propionibacteriaceae</taxon>
        <taxon>Luteococcus</taxon>
    </lineage>
</organism>
<feature type="transmembrane region" description="Helical" evidence="5">
    <location>
        <begin position="79"/>
        <end position="99"/>
    </location>
</feature>
<dbReference type="Pfam" id="PF04138">
    <property type="entry name" value="GtrA_DPMS_TM"/>
    <property type="match status" value="1"/>
</dbReference>
<accession>A0ABW4RVD7</accession>
<evidence type="ECO:0000256" key="2">
    <source>
        <dbReference type="ARBA" id="ARBA00022692"/>
    </source>
</evidence>
<protein>
    <submittedName>
        <fullName evidence="7">GtrA family protein</fullName>
    </submittedName>
</protein>
<keyword evidence="4 5" id="KW-0472">Membrane</keyword>
<dbReference type="Proteomes" id="UP001597326">
    <property type="component" value="Unassembled WGS sequence"/>
</dbReference>
<dbReference type="RefSeq" id="WP_343873385.1">
    <property type="nucleotide sequence ID" value="NZ_BAAAIX010000016.1"/>
</dbReference>
<dbReference type="InterPro" id="IPR007267">
    <property type="entry name" value="GtrA_DPMS_TM"/>
</dbReference>
<evidence type="ECO:0000313" key="8">
    <source>
        <dbReference type="Proteomes" id="UP001597326"/>
    </source>
</evidence>
<feature type="domain" description="GtrA/DPMS transmembrane" evidence="6">
    <location>
        <begin position="55"/>
        <end position="168"/>
    </location>
</feature>
<evidence type="ECO:0000259" key="6">
    <source>
        <dbReference type="Pfam" id="PF04138"/>
    </source>
</evidence>
<sequence>MSDPALPPGKAGSSVSGAAHGRLTRWRLAFDRIRDRLWSWLGPLRRWIPATAVGYVMINGFTFSTDVALLTLFHRGLHLPYPVSVTLGYVIALALAYLLNRTLNFESHARVGGELARYVVVTVLNYTAFVLALSWVLVHLGVQFQVARVSAATAEAVFMYLSMRFVVFRRGDEPRA</sequence>
<keyword evidence="3 5" id="KW-1133">Transmembrane helix</keyword>
<keyword evidence="8" id="KW-1185">Reference proteome</keyword>
<keyword evidence="2 5" id="KW-0812">Transmembrane</keyword>
<evidence type="ECO:0000256" key="3">
    <source>
        <dbReference type="ARBA" id="ARBA00022989"/>
    </source>
</evidence>
<evidence type="ECO:0000256" key="5">
    <source>
        <dbReference type="SAM" id="Phobius"/>
    </source>
</evidence>
<evidence type="ECO:0000313" key="7">
    <source>
        <dbReference type="EMBL" id="MFD1889769.1"/>
    </source>
</evidence>